<name>A0A9P5PGR7_9AGAR</name>
<evidence type="ECO:0000313" key="2">
    <source>
        <dbReference type="Proteomes" id="UP000772434"/>
    </source>
</evidence>
<proteinExistence type="predicted"/>
<dbReference type="AlphaFoldDB" id="A0A9P5PGR7"/>
<reference evidence="1" key="1">
    <citation type="submission" date="2020-11" db="EMBL/GenBank/DDBJ databases">
        <authorList>
            <consortium name="DOE Joint Genome Institute"/>
            <person name="Ahrendt S."/>
            <person name="Riley R."/>
            <person name="Andreopoulos W."/>
            <person name="Labutti K."/>
            <person name="Pangilinan J."/>
            <person name="Ruiz-Duenas F.J."/>
            <person name="Barrasa J.M."/>
            <person name="Sanchez-Garcia M."/>
            <person name="Camarero S."/>
            <person name="Miyauchi S."/>
            <person name="Serrano A."/>
            <person name="Linde D."/>
            <person name="Babiker R."/>
            <person name="Drula E."/>
            <person name="Ayuso-Fernandez I."/>
            <person name="Pacheco R."/>
            <person name="Padilla G."/>
            <person name="Ferreira P."/>
            <person name="Barriuso J."/>
            <person name="Kellner H."/>
            <person name="Castanera R."/>
            <person name="Alfaro M."/>
            <person name="Ramirez L."/>
            <person name="Pisabarro A.G."/>
            <person name="Kuo A."/>
            <person name="Tritt A."/>
            <person name="Lipzen A."/>
            <person name="He G."/>
            <person name="Yan M."/>
            <person name="Ng V."/>
            <person name="Cullen D."/>
            <person name="Martin F."/>
            <person name="Rosso M.-N."/>
            <person name="Henrissat B."/>
            <person name="Hibbett D."/>
            <person name="Martinez A.T."/>
            <person name="Grigoriev I.V."/>
        </authorList>
    </citation>
    <scope>NUCLEOTIDE SEQUENCE</scope>
    <source>
        <strain evidence="1">AH 40177</strain>
    </source>
</reference>
<accession>A0A9P5PGR7</accession>
<protein>
    <submittedName>
        <fullName evidence="1">Uncharacterized protein</fullName>
    </submittedName>
</protein>
<comment type="caution">
    <text evidence="1">The sequence shown here is derived from an EMBL/GenBank/DDBJ whole genome shotgun (WGS) entry which is preliminary data.</text>
</comment>
<dbReference type="EMBL" id="JADNRY010000156">
    <property type="protein sequence ID" value="KAF9062994.1"/>
    <property type="molecule type" value="Genomic_DNA"/>
</dbReference>
<evidence type="ECO:0000313" key="1">
    <source>
        <dbReference type="EMBL" id="KAF9062994.1"/>
    </source>
</evidence>
<organism evidence="1 2">
    <name type="scientific">Rhodocollybia butyracea</name>
    <dbReference type="NCBI Taxonomy" id="206335"/>
    <lineage>
        <taxon>Eukaryota</taxon>
        <taxon>Fungi</taxon>
        <taxon>Dikarya</taxon>
        <taxon>Basidiomycota</taxon>
        <taxon>Agaricomycotina</taxon>
        <taxon>Agaricomycetes</taxon>
        <taxon>Agaricomycetidae</taxon>
        <taxon>Agaricales</taxon>
        <taxon>Marasmiineae</taxon>
        <taxon>Omphalotaceae</taxon>
        <taxon>Rhodocollybia</taxon>
    </lineage>
</organism>
<sequence length="365" mass="40608">MIHRNLVIKPESQGSASESVVSKKFLETETLQGVGSDPLWLDDLVKIYPRCGGGGEREYNWATSEVNEIQVDIWSVLHGELASAFSHCVHGWRINLAVQAKDIISGGGSTQPDLQFYSLNNRLFVCWMNKCLSVMMVHWFSIHKDIFSLVDLRKGETSSMAMFRQAYASTTSSKHDCCVVYMGHLALYRFLTFLSSFYNASFSISKGNLLSETLALAYMSKVSLDMFLLNCSPTLPTLPSPVICCTTLETNNNVWSALQLEGKIFNGKGQSLNFPSCIKYGRVWKNDGVVAKAVTCKCGPPRQARGSGSGAKQEGSDIDLLEYKWRQHSSECLANCKHGKELFLFGKMLKFKGAAIIQWNTSDVK</sequence>
<keyword evidence="2" id="KW-1185">Reference proteome</keyword>
<dbReference type="Proteomes" id="UP000772434">
    <property type="component" value="Unassembled WGS sequence"/>
</dbReference>
<gene>
    <name evidence="1" type="ORF">BDP27DRAFT_1480137</name>
</gene>